<name>A0A1M4YR64_9BURK</name>
<accession>A0A1M4YR64</accession>
<feature type="chain" id="PRO_5012725342" evidence="1">
    <location>
        <begin position="24"/>
        <end position="388"/>
    </location>
</feature>
<keyword evidence="3" id="KW-1185">Reference proteome</keyword>
<dbReference type="SUPFAM" id="SSF50969">
    <property type="entry name" value="YVTN repeat-like/Quinoprotein amine dehydrogenase"/>
    <property type="match status" value="1"/>
</dbReference>
<keyword evidence="2" id="KW-0238">DNA-binding</keyword>
<evidence type="ECO:0000313" key="3">
    <source>
        <dbReference type="Proteomes" id="UP000184327"/>
    </source>
</evidence>
<dbReference type="PANTHER" id="PTHR47197:SF3">
    <property type="entry name" value="DIHYDRO-HEME D1 DEHYDROGENASE"/>
    <property type="match status" value="1"/>
</dbReference>
<dbReference type="AlphaFoldDB" id="A0A1M4YR64"/>
<reference evidence="2 3" key="1">
    <citation type="submission" date="2016-11" db="EMBL/GenBank/DDBJ databases">
        <authorList>
            <person name="Jaros S."/>
            <person name="Januszkiewicz K."/>
            <person name="Wedrychowicz H."/>
        </authorList>
    </citation>
    <scope>NUCLEOTIDE SEQUENCE [LARGE SCALE GENOMIC DNA]</scope>
    <source>
        <strain evidence="2 3">DSM 16112</strain>
    </source>
</reference>
<protein>
    <submittedName>
        <fullName evidence="2">DNA-binding beta-propeller fold protein YncE</fullName>
    </submittedName>
</protein>
<dbReference type="Gene3D" id="2.130.10.10">
    <property type="entry name" value="YVTN repeat-like/Quinoprotein amine dehydrogenase"/>
    <property type="match status" value="1"/>
</dbReference>
<keyword evidence="1" id="KW-0732">Signal</keyword>
<dbReference type="Proteomes" id="UP000184327">
    <property type="component" value="Unassembled WGS sequence"/>
</dbReference>
<evidence type="ECO:0000313" key="2">
    <source>
        <dbReference type="EMBL" id="SHF08284.1"/>
    </source>
</evidence>
<organism evidence="2 3">
    <name type="scientific">Lampropedia hyalina DSM 16112</name>
    <dbReference type="NCBI Taxonomy" id="1122156"/>
    <lineage>
        <taxon>Bacteria</taxon>
        <taxon>Pseudomonadati</taxon>
        <taxon>Pseudomonadota</taxon>
        <taxon>Betaproteobacteria</taxon>
        <taxon>Burkholderiales</taxon>
        <taxon>Comamonadaceae</taxon>
        <taxon>Lampropedia</taxon>
    </lineage>
</organism>
<gene>
    <name evidence="2" type="ORF">SAMN02745117_01305</name>
</gene>
<sequence length="388" mass="42828">MRKTSPLSLMLLAAALTCGTVLASTEAVSAPPDAVVESTTVQIQRAEFDSSIYELAYSEKQQAVFAAAPVWDDEKKSKVLRLHPETLAVQAEIELPLKGFGVALDETNDRLYVGHGFDGAVSVVDIAANKLIHTIQLAQKIKGEDGKDRYSHHLRELVIDARHKRLYVPGFAAKNSVLYVIDTESLKPEKTIPGFGFHAIGIALNAKENRVYVSNQQGQVMEVDAATLELVKTHEVEADQLLNLVFDPASGRLLGTDQGYNRNELRNKSLGHPYTPRSNGHKVVVLDPSTGKINADPDTDKYPVALLLDGERQRFYVTNFNGIGVEEGRGTLMVFESDSYKLLQTIALPPHPSNLALDTKRNVLYVSVKRDRSGWKNKTPESVVRIQF</sequence>
<dbReference type="InterPro" id="IPR011044">
    <property type="entry name" value="Quino_amine_DH_bsu"/>
</dbReference>
<dbReference type="InterPro" id="IPR051200">
    <property type="entry name" value="Host-pathogen_enzymatic-act"/>
</dbReference>
<dbReference type="PANTHER" id="PTHR47197">
    <property type="entry name" value="PROTEIN NIRF"/>
    <property type="match status" value="1"/>
</dbReference>
<dbReference type="GO" id="GO:0003677">
    <property type="term" value="F:DNA binding"/>
    <property type="evidence" value="ECO:0007669"/>
    <property type="project" value="UniProtKB-KW"/>
</dbReference>
<dbReference type="InterPro" id="IPR015943">
    <property type="entry name" value="WD40/YVTN_repeat-like_dom_sf"/>
</dbReference>
<dbReference type="RefSeq" id="WP_084522972.1">
    <property type="nucleotide sequence ID" value="NZ_FQUZ01000012.1"/>
</dbReference>
<proteinExistence type="predicted"/>
<dbReference type="EMBL" id="FQUZ01000012">
    <property type="protein sequence ID" value="SHF08284.1"/>
    <property type="molecule type" value="Genomic_DNA"/>
</dbReference>
<evidence type="ECO:0000256" key="1">
    <source>
        <dbReference type="SAM" id="SignalP"/>
    </source>
</evidence>
<feature type="signal peptide" evidence="1">
    <location>
        <begin position="1"/>
        <end position="23"/>
    </location>
</feature>
<dbReference type="STRING" id="1122156.SAMN02745117_01305"/>